<dbReference type="GeneID" id="87879092"/>
<feature type="chain" id="PRO_5042619967" evidence="1">
    <location>
        <begin position="22"/>
        <end position="89"/>
    </location>
</feature>
<evidence type="ECO:0000313" key="3">
    <source>
        <dbReference type="Proteomes" id="UP001285908"/>
    </source>
</evidence>
<dbReference type="RefSeq" id="XP_062687740.1">
    <property type="nucleotide sequence ID" value="XM_062841470.1"/>
</dbReference>
<proteinExistence type="predicted"/>
<keyword evidence="3" id="KW-1185">Reference proteome</keyword>
<evidence type="ECO:0000313" key="2">
    <source>
        <dbReference type="EMBL" id="KAK3484646.1"/>
    </source>
</evidence>
<name>A0AAJ0HXQ8_9PEZI</name>
<gene>
    <name evidence="2" type="ORF">B0T23DRAFT_56609</name>
</gene>
<sequence>MSLLACIRLLIVWAVPPWARGAPRHSATGLSLVVGAVTRLAPVREAQPDPSRGPVEIQQRLGSGNIEGKCIYPFIPGPKQIQADLSSSS</sequence>
<reference evidence="2 3" key="1">
    <citation type="journal article" date="2023" name="Mol. Phylogenet. Evol.">
        <title>Genome-scale phylogeny and comparative genomics of the fungal order Sordariales.</title>
        <authorList>
            <person name="Hensen N."/>
            <person name="Bonometti L."/>
            <person name="Westerberg I."/>
            <person name="Brannstrom I.O."/>
            <person name="Guillou S."/>
            <person name="Cros-Aarteil S."/>
            <person name="Calhoun S."/>
            <person name="Haridas S."/>
            <person name="Kuo A."/>
            <person name="Mondo S."/>
            <person name="Pangilinan J."/>
            <person name="Riley R."/>
            <person name="LaButti K."/>
            <person name="Andreopoulos B."/>
            <person name="Lipzen A."/>
            <person name="Chen C."/>
            <person name="Yan M."/>
            <person name="Daum C."/>
            <person name="Ng V."/>
            <person name="Clum A."/>
            <person name="Steindorff A."/>
            <person name="Ohm R.A."/>
            <person name="Martin F."/>
            <person name="Silar P."/>
            <person name="Natvig D.O."/>
            <person name="Lalanne C."/>
            <person name="Gautier V."/>
            <person name="Ament-Velasquez S.L."/>
            <person name="Kruys A."/>
            <person name="Hutchinson M.I."/>
            <person name="Powell A.J."/>
            <person name="Barry K."/>
            <person name="Miller A.N."/>
            <person name="Grigoriev I.V."/>
            <person name="Debuchy R."/>
            <person name="Gladieux P."/>
            <person name="Hiltunen Thoren M."/>
            <person name="Johannesson H."/>
        </authorList>
    </citation>
    <scope>NUCLEOTIDE SEQUENCE [LARGE SCALE GENOMIC DNA]</scope>
    <source>
        <strain evidence="2 3">FGSC 10403</strain>
    </source>
</reference>
<dbReference type="AlphaFoldDB" id="A0AAJ0HXQ8"/>
<accession>A0AAJ0HXQ8</accession>
<evidence type="ECO:0000256" key="1">
    <source>
        <dbReference type="SAM" id="SignalP"/>
    </source>
</evidence>
<dbReference type="EMBL" id="JAULSX010000014">
    <property type="protein sequence ID" value="KAK3484646.1"/>
    <property type="molecule type" value="Genomic_DNA"/>
</dbReference>
<protein>
    <submittedName>
        <fullName evidence="2">Uncharacterized protein</fullName>
    </submittedName>
</protein>
<comment type="caution">
    <text evidence="2">The sequence shown here is derived from an EMBL/GenBank/DDBJ whole genome shotgun (WGS) entry which is preliminary data.</text>
</comment>
<feature type="signal peptide" evidence="1">
    <location>
        <begin position="1"/>
        <end position="21"/>
    </location>
</feature>
<organism evidence="2 3">
    <name type="scientific">Neurospora hispaniola</name>
    <dbReference type="NCBI Taxonomy" id="588809"/>
    <lineage>
        <taxon>Eukaryota</taxon>
        <taxon>Fungi</taxon>
        <taxon>Dikarya</taxon>
        <taxon>Ascomycota</taxon>
        <taxon>Pezizomycotina</taxon>
        <taxon>Sordariomycetes</taxon>
        <taxon>Sordariomycetidae</taxon>
        <taxon>Sordariales</taxon>
        <taxon>Sordariaceae</taxon>
        <taxon>Neurospora</taxon>
    </lineage>
</organism>
<dbReference type="Proteomes" id="UP001285908">
    <property type="component" value="Unassembled WGS sequence"/>
</dbReference>
<keyword evidence="1" id="KW-0732">Signal</keyword>